<reference evidence="6 7" key="1">
    <citation type="submission" date="2016-10" db="EMBL/GenBank/DDBJ databases">
        <authorList>
            <person name="de Groot N.N."/>
        </authorList>
    </citation>
    <scope>NUCLEOTIDE SEQUENCE [LARGE SCALE GENOMIC DNA]</scope>
    <source>
        <strain evidence="6">MBHS1</strain>
    </source>
</reference>
<feature type="domain" description="Rieske" evidence="5">
    <location>
        <begin position="73"/>
        <end position="174"/>
    </location>
</feature>
<dbReference type="InterPro" id="IPR014067">
    <property type="entry name" value="AioB/IdrB_ssu"/>
</dbReference>
<keyword evidence="2" id="KW-0479">Metal-binding</keyword>
<keyword evidence="7" id="KW-1185">Reference proteome</keyword>
<dbReference type="InterPro" id="IPR006311">
    <property type="entry name" value="TAT_signal"/>
</dbReference>
<dbReference type="Proteomes" id="UP000236724">
    <property type="component" value="Unassembled WGS sequence"/>
</dbReference>
<evidence type="ECO:0000313" key="7">
    <source>
        <dbReference type="Proteomes" id="UP000236724"/>
    </source>
</evidence>
<dbReference type="RefSeq" id="WP_103921358.1">
    <property type="nucleotide sequence ID" value="NZ_FMSV02000539.1"/>
</dbReference>
<proteinExistence type="predicted"/>
<evidence type="ECO:0000256" key="3">
    <source>
        <dbReference type="ARBA" id="ARBA00023004"/>
    </source>
</evidence>
<evidence type="ECO:0000313" key="6">
    <source>
        <dbReference type="EMBL" id="SEH07733.1"/>
    </source>
</evidence>
<dbReference type="GO" id="GO:0050611">
    <property type="term" value="F:arsenate reductase (azurin) activity"/>
    <property type="evidence" value="ECO:0007669"/>
    <property type="project" value="UniProtKB-EC"/>
</dbReference>
<organism evidence="6 7">
    <name type="scientific">Candidatus Venteria ishoeyi</name>
    <dbReference type="NCBI Taxonomy" id="1899563"/>
    <lineage>
        <taxon>Bacteria</taxon>
        <taxon>Pseudomonadati</taxon>
        <taxon>Pseudomonadota</taxon>
        <taxon>Gammaproteobacteria</taxon>
        <taxon>Thiotrichales</taxon>
        <taxon>Thiotrichaceae</taxon>
        <taxon>Venteria</taxon>
    </lineage>
</organism>
<dbReference type="SUPFAM" id="SSF50022">
    <property type="entry name" value="ISP domain"/>
    <property type="match status" value="1"/>
</dbReference>
<dbReference type="AlphaFoldDB" id="A0A1H6FDK3"/>
<keyword evidence="4" id="KW-0411">Iron-sulfur</keyword>
<dbReference type="PROSITE" id="PS51296">
    <property type="entry name" value="RIESKE"/>
    <property type="match status" value="1"/>
</dbReference>
<dbReference type="EC" id="1.20.9.1" evidence="6"/>
<keyword evidence="6" id="KW-0560">Oxidoreductase</keyword>
<dbReference type="EMBL" id="FMSV02000539">
    <property type="protein sequence ID" value="SEH07733.1"/>
    <property type="molecule type" value="Genomic_DNA"/>
</dbReference>
<dbReference type="Pfam" id="PF00355">
    <property type="entry name" value="Rieske"/>
    <property type="match status" value="1"/>
</dbReference>
<dbReference type="PROSITE" id="PS51318">
    <property type="entry name" value="TAT"/>
    <property type="match status" value="1"/>
</dbReference>
<accession>A0A1H6FDK3</accession>
<gene>
    <name evidence="6" type="primary">aioB</name>
    <name evidence="6" type="ORF">MBHS_03618</name>
</gene>
<keyword evidence="1" id="KW-0001">2Fe-2S</keyword>
<evidence type="ECO:0000256" key="1">
    <source>
        <dbReference type="ARBA" id="ARBA00022714"/>
    </source>
</evidence>
<dbReference type="Gene3D" id="2.102.10.10">
    <property type="entry name" value="Rieske [2Fe-2S] iron-sulphur domain"/>
    <property type="match status" value="1"/>
</dbReference>
<dbReference type="GO" id="GO:0051537">
    <property type="term" value="F:2 iron, 2 sulfur cluster binding"/>
    <property type="evidence" value="ECO:0007669"/>
    <property type="project" value="UniProtKB-KW"/>
</dbReference>
<dbReference type="OrthoDB" id="311718at2"/>
<evidence type="ECO:0000256" key="2">
    <source>
        <dbReference type="ARBA" id="ARBA00022723"/>
    </source>
</evidence>
<dbReference type="GO" id="GO:0046872">
    <property type="term" value="F:metal ion binding"/>
    <property type="evidence" value="ECO:0007669"/>
    <property type="project" value="UniProtKB-KW"/>
</dbReference>
<sequence length="191" mass="20816">MSEQKKRCDTPKSHNACMMNRRDFILFSSAAIVTTSTISLTLLPGTAHAAEQKAQIAGYPRKKIGKLSELKDNQPVDFNYPDDKGSCTLVKMGVEAGGGIGNQKDVVAFNYLCTHQGGPLQGTYQATDEHRTLGPCPLHLSLYDLRRHGIIVSGQAYQSVPQVLLEVDGDDIYAVGMMGLIFGRNKNIMDA</sequence>
<dbReference type="InterPro" id="IPR036922">
    <property type="entry name" value="Rieske_2Fe-2S_sf"/>
</dbReference>
<name>A0A1H6FDK3_9GAMM</name>
<evidence type="ECO:0000256" key="4">
    <source>
        <dbReference type="ARBA" id="ARBA00023014"/>
    </source>
</evidence>
<keyword evidence="3" id="KW-0408">Iron</keyword>
<evidence type="ECO:0000259" key="5">
    <source>
        <dbReference type="PROSITE" id="PS51296"/>
    </source>
</evidence>
<dbReference type="InterPro" id="IPR017941">
    <property type="entry name" value="Rieske_2Fe-2S"/>
</dbReference>
<dbReference type="NCBIfam" id="TIGR02694">
    <property type="entry name" value="arsenite_ox_S"/>
    <property type="match status" value="1"/>
</dbReference>
<protein>
    <submittedName>
        <fullName evidence="6">Arsenite oxidase subunit AioB</fullName>
        <ecNumber evidence="6">1.20.9.1</ecNumber>
    </submittedName>
</protein>